<accession>A0ACC2WIU3</accession>
<reference evidence="1" key="1">
    <citation type="submission" date="2023-04" db="EMBL/GenBank/DDBJ databases">
        <title>Draft Genome sequencing of Naganishia species isolated from polar environments using Oxford Nanopore Technology.</title>
        <authorList>
            <person name="Leo P."/>
            <person name="Venkateswaran K."/>
        </authorList>
    </citation>
    <scope>NUCLEOTIDE SEQUENCE</scope>
    <source>
        <strain evidence="1">MNA-CCFEE 5261</strain>
    </source>
</reference>
<gene>
    <name evidence="1" type="ORF">QFC19_001304</name>
</gene>
<comment type="caution">
    <text evidence="1">The sequence shown here is derived from an EMBL/GenBank/DDBJ whole genome shotgun (WGS) entry which is preliminary data.</text>
</comment>
<dbReference type="EMBL" id="JASBWR010000009">
    <property type="protein sequence ID" value="KAJ9111105.1"/>
    <property type="molecule type" value="Genomic_DNA"/>
</dbReference>
<dbReference type="Proteomes" id="UP001241377">
    <property type="component" value="Unassembled WGS sequence"/>
</dbReference>
<evidence type="ECO:0000313" key="2">
    <source>
        <dbReference type="Proteomes" id="UP001241377"/>
    </source>
</evidence>
<protein>
    <submittedName>
        <fullName evidence="1">Uncharacterized protein</fullName>
    </submittedName>
</protein>
<keyword evidence="2" id="KW-1185">Reference proteome</keyword>
<sequence length="767" mass="82012">MRILKVGKAYRHGDIEDILEKLAKAAGGGFLALGAKKFSPLDVKALGFLAHGYATAEFEVTKERLGCYLPTEHIDNPRGYADGEDARRYDPRLRGPVDPRELEVDSRTGMKNYIANEGNSWDTSKSLVRRVLEACIHHGRQARNGGSKDDEYEAFRLLGQALHTLEDFTAHSNWCELTLQSMGHEEVFAHVGRNARIQARNGRSVPILVTGTFGGSDFIHSLMGEAGDHLSEASVSDLNAKVNSSRSDPSAQNLRTLIDQIPGGGGSELSREMDDVDSMRAGPGGGNDPSMMSPQELHDTLWKILSFRDSVMKKIEVTIDRIPGLNSLVEKLTNSLNVFVFTTLEPYMKPILSAATTGLSQSSAEIINSHDQLEVFNDPNASDPTHSYLSKDHFGLILNEPAGRVARVIVEHAVRLVVAAWDNTSTNTRDVTENILECLFHPAFQNPSSQIQKAMTEEFNQWFQQQGSNQREILNRLTADAVRNGRNKRIGDTSTSTGHSHGSLPDGGLQAVLAQHQVHVPGAQYLNDAQDLMSGKLPGQPGFGSGGAHGWRDAPGGAPLADPVSVGGATDYGTGGGGQTYGHAYGANTGHASGGYAGSGYQPHVSAGTRGQADSYGHHQPPVSSYGNDGYQGSVDHSRPSYDNHTSGQSAFGGGNTYGQPAFSQPPPQDNEYGAPVYGAAPSYGAPAYGHGDHHRPHDSGFAGGGAPGYGQQDTGYERPAYGAGPPQYGGNFDGPPSHHPPPHHPPGHQGYGGNSSYDAPPGGYRY</sequence>
<organism evidence="1 2">
    <name type="scientific">Naganishia cerealis</name>
    <dbReference type="NCBI Taxonomy" id="610337"/>
    <lineage>
        <taxon>Eukaryota</taxon>
        <taxon>Fungi</taxon>
        <taxon>Dikarya</taxon>
        <taxon>Basidiomycota</taxon>
        <taxon>Agaricomycotina</taxon>
        <taxon>Tremellomycetes</taxon>
        <taxon>Filobasidiales</taxon>
        <taxon>Filobasidiaceae</taxon>
        <taxon>Naganishia</taxon>
    </lineage>
</organism>
<name>A0ACC2WIU3_9TREE</name>
<evidence type="ECO:0000313" key="1">
    <source>
        <dbReference type="EMBL" id="KAJ9111105.1"/>
    </source>
</evidence>
<proteinExistence type="predicted"/>